<reference evidence="2" key="1">
    <citation type="submission" date="2007-11" db="EMBL/GenBank/DDBJ databases">
        <authorList>
            <person name="Fulton L."/>
            <person name="Clifton S."/>
            <person name="Fulton B."/>
            <person name="Xu J."/>
            <person name="Minx P."/>
            <person name="Pepin K.H."/>
            <person name="Johnson M."/>
            <person name="Thiruvilangam P."/>
            <person name="Bhonagiri V."/>
            <person name="Nash W.E."/>
            <person name="Mardis E.R."/>
            <person name="Wilson R.K."/>
        </authorList>
    </citation>
    <scope>NUCLEOTIDE SEQUENCE [LARGE SCALE GENOMIC DNA]</scope>
    <source>
        <strain evidence="2">DSM 17241</strain>
    </source>
</reference>
<feature type="domain" description="Zinc-ribbon" evidence="1">
    <location>
        <begin position="26"/>
        <end position="48"/>
    </location>
</feature>
<proteinExistence type="predicted"/>
<evidence type="ECO:0000259" key="1">
    <source>
        <dbReference type="Pfam" id="PF13240"/>
    </source>
</evidence>
<evidence type="ECO:0000313" key="2">
    <source>
        <dbReference type="EMBL" id="EDS11194.1"/>
    </source>
</evidence>
<dbReference type="Proteomes" id="UP000003803">
    <property type="component" value="Unassembled WGS sequence"/>
</dbReference>
<reference evidence="2" key="2">
    <citation type="submission" date="2013-09" db="EMBL/GenBank/DDBJ databases">
        <title>Draft genome sequence of Anaerotruncus colihominis(DSM 17241).</title>
        <authorList>
            <person name="Sudarsanam P."/>
            <person name="Ley R."/>
            <person name="Guruge J."/>
            <person name="Turnbaugh P.J."/>
            <person name="Mahowald M."/>
            <person name="Liep D."/>
            <person name="Gordon J."/>
        </authorList>
    </citation>
    <scope>NUCLEOTIDE SEQUENCE</scope>
    <source>
        <strain evidence="2">DSM 17241</strain>
    </source>
</reference>
<dbReference type="AlphaFoldDB" id="B0PAL4"/>
<keyword evidence="3" id="KW-1185">Reference proteome</keyword>
<gene>
    <name evidence="2" type="ORF">ANACOL_01814</name>
</gene>
<name>B0PAL4_9FIRM</name>
<accession>B0PAL4</accession>
<dbReference type="HOGENOM" id="CLU_3003910_0_0_9"/>
<evidence type="ECO:0000313" key="3">
    <source>
        <dbReference type="Proteomes" id="UP000003803"/>
    </source>
</evidence>
<dbReference type="EMBL" id="ABGD02000014">
    <property type="protein sequence ID" value="EDS11194.1"/>
    <property type="molecule type" value="Genomic_DNA"/>
</dbReference>
<dbReference type="InterPro" id="IPR026870">
    <property type="entry name" value="Zinc_ribbon_dom"/>
</dbReference>
<sequence length="56" mass="6449">MNREAKQMDENRTSKDPRISTENLEYCSKCGGEISRKWNYCPNCGAAVPHQKSEEK</sequence>
<protein>
    <recommendedName>
        <fullName evidence="1">Zinc-ribbon domain-containing protein</fullName>
    </recommendedName>
</protein>
<dbReference type="Pfam" id="PF13240">
    <property type="entry name" value="Zn_Ribbon_1"/>
    <property type="match status" value="1"/>
</dbReference>
<comment type="caution">
    <text evidence="2">The sequence shown here is derived from an EMBL/GenBank/DDBJ whole genome shotgun (WGS) entry which is preliminary data.</text>
</comment>
<organism evidence="2 3">
    <name type="scientific">Anaerotruncus colihominis DSM 17241</name>
    <dbReference type="NCBI Taxonomy" id="445972"/>
    <lineage>
        <taxon>Bacteria</taxon>
        <taxon>Bacillati</taxon>
        <taxon>Bacillota</taxon>
        <taxon>Clostridia</taxon>
        <taxon>Eubacteriales</taxon>
        <taxon>Oscillospiraceae</taxon>
        <taxon>Anaerotruncus</taxon>
    </lineage>
</organism>